<dbReference type="EMBL" id="JANAWD010000532">
    <property type="protein sequence ID" value="KAJ3478181.1"/>
    <property type="molecule type" value="Genomic_DNA"/>
</dbReference>
<proteinExistence type="predicted"/>
<dbReference type="Proteomes" id="UP001212997">
    <property type="component" value="Unassembled WGS sequence"/>
</dbReference>
<reference evidence="1" key="1">
    <citation type="submission" date="2022-07" db="EMBL/GenBank/DDBJ databases">
        <title>Genome Sequence of Physisporinus lineatus.</title>
        <authorList>
            <person name="Buettner E."/>
        </authorList>
    </citation>
    <scope>NUCLEOTIDE SEQUENCE</scope>
    <source>
        <strain evidence="1">VT162</strain>
    </source>
</reference>
<accession>A0AAD5YCG5</accession>
<gene>
    <name evidence="1" type="ORF">NLI96_g9941</name>
</gene>
<protein>
    <submittedName>
        <fullName evidence="1">Uncharacterized protein</fullName>
    </submittedName>
</protein>
<organism evidence="1 2">
    <name type="scientific">Meripilus lineatus</name>
    <dbReference type="NCBI Taxonomy" id="2056292"/>
    <lineage>
        <taxon>Eukaryota</taxon>
        <taxon>Fungi</taxon>
        <taxon>Dikarya</taxon>
        <taxon>Basidiomycota</taxon>
        <taxon>Agaricomycotina</taxon>
        <taxon>Agaricomycetes</taxon>
        <taxon>Polyporales</taxon>
        <taxon>Meripilaceae</taxon>
        <taxon>Meripilus</taxon>
    </lineage>
</organism>
<sequence>MKRCIPEGFSIDDLEGTAIIEALASHEFQGRDPVSLVLHEMTMSGTLSKAYWEYRHSFMPSGAVHDSLMGILSLLSHHLITLACVSARGFHETMVLSLQHLQFPVLTELIVYHSEISMGNESSNGTTTPLKFPALKYFHVAFTVGDLIILRQAPALTHLRFTGDFTTLAWNLAGLDAFQNECQLERVGLSFQNDFRILTNIKEYRRGLRAIVDVIDPIPDSSGTSDEVGSYGYDEVDADWRRGVERILPYWVARITL</sequence>
<evidence type="ECO:0000313" key="1">
    <source>
        <dbReference type="EMBL" id="KAJ3478181.1"/>
    </source>
</evidence>
<dbReference type="AlphaFoldDB" id="A0AAD5YCG5"/>
<comment type="caution">
    <text evidence="1">The sequence shown here is derived from an EMBL/GenBank/DDBJ whole genome shotgun (WGS) entry which is preliminary data.</text>
</comment>
<name>A0AAD5YCG5_9APHY</name>
<keyword evidence="2" id="KW-1185">Reference proteome</keyword>
<evidence type="ECO:0000313" key="2">
    <source>
        <dbReference type="Proteomes" id="UP001212997"/>
    </source>
</evidence>